<gene>
    <name evidence="2" type="ORF">TBK1r_16500</name>
</gene>
<organism evidence="2 3">
    <name type="scientific">Stieleria magnilauensis</name>
    <dbReference type="NCBI Taxonomy" id="2527963"/>
    <lineage>
        <taxon>Bacteria</taxon>
        <taxon>Pseudomonadati</taxon>
        <taxon>Planctomycetota</taxon>
        <taxon>Planctomycetia</taxon>
        <taxon>Pirellulales</taxon>
        <taxon>Pirellulaceae</taxon>
        <taxon>Stieleria</taxon>
    </lineage>
</organism>
<feature type="region of interest" description="Disordered" evidence="1">
    <location>
        <begin position="45"/>
        <end position="79"/>
    </location>
</feature>
<evidence type="ECO:0000256" key="1">
    <source>
        <dbReference type="SAM" id="MobiDB-lite"/>
    </source>
</evidence>
<dbReference type="EMBL" id="CP036432">
    <property type="protein sequence ID" value="QDV82718.1"/>
    <property type="molecule type" value="Genomic_DNA"/>
</dbReference>
<name>A0ABX5XL57_9BACT</name>
<sequence length="79" mass="8760">MFRNQCHDATRDAWARGAAWTFANAWGLESTGRFGGGDVMNRHLAESTDIPQTAEPLPSPQTKKIEKCGKKLKNDLLES</sequence>
<reference evidence="2 3" key="1">
    <citation type="submission" date="2019-02" db="EMBL/GenBank/DDBJ databases">
        <title>Deep-cultivation of Planctomycetes and their phenomic and genomic characterization uncovers novel biology.</title>
        <authorList>
            <person name="Wiegand S."/>
            <person name="Jogler M."/>
            <person name="Boedeker C."/>
            <person name="Pinto D."/>
            <person name="Vollmers J."/>
            <person name="Rivas-Marin E."/>
            <person name="Kohn T."/>
            <person name="Peeters S.H."/>
            <person name="Heuer A."/>
            <person name="Rast P."/>
            <person name="Oberbeckmann S."/>
            <person name="Bunk B."/>
            <person name="Jeske O."/>
            <person name="Meyerdierks A."/>
            <person name="Storesund J.E."/>
            <person name="Kallscheuer N."/>
            <person name="Luecker S."/>
            <person name="Lage O.M."/>
            <person name="Pohl T."/>
            <person name="Merkel B.J."/>
            <person name="Hornburger P."/>
            <person name="Mueller R.-W."/>
            <person name="Bruemmer F."/>
            <person name="Labrenz M."/>
            <person name="Spormann A.M."/>
            <person name="Op den Camp H."/>
            <person name="Overmann J."/>
            <person name="Amann R."/>
            <person name="Jetten M.S.M."/>
            <person name="Mascher T."/>
            <person name="Medema M.H."/>
            <person name="Devos D.P."/>
            <person name="Kaster A.-K."/>
            <person name="Ovreas L."/>
            <person name="Rohde M."/>
            <person name="Galperin M.Y."/>
            <person name="Jogler C."/>
        </authorList>
    </citation>
    <scope>NUCLEOTIDE SEQUENCE [LARGE SCALE GENOMIC DNA]</scope>
    <source>
        <strain evidence="2 3">TBK1r</strain>
    </source>
</reference>
<keyword evidence="3" id="KW-1185">Reference proteome</keyword>
<evidence type="ECO:0000313" key="3">
    <source>
        <dbReference type="Proteomes" id="UP000318081"/>
    </source>
</evidence>
<evidence type="ECO:0000313" key="2">
    <source>
        <dbReference type="EMBL" id="QDV82718.1"/>
    </source>
</evidence>
<protein>
    <submittedName>
        <fullName evidence="2">Uncharacterized protein</fullName>
    </submittedName>
</protein>
<dbReference type="Proteomes" id="UP000318081">
    <property type="component" value="Chromosome"/>
</dbReference>
<proteinExistence type="predicted"/>
<accession>A0ABX5XL57</accession>
<feature type="compositionally biased region" description="Basic and acidic residues" evidence="1">
    <location>
        <begin position="63"/>
        <end position="79"/>
    </location>
</feature>